<protein>
    <submittedName>
        <fullName evidence="1">N-formylglutamate deformylase</fullName>
    </submittedName>
</protein>
<dbReference type="Gene3D" id="3.40.630.40">
    <property type="entry name" value="Zn-dependent exopeptidases"/>
    <property type="match status" value="1"/>
</dbReference>
<dbReference type="STRING" id="1088869.GMO_11900"/>
<dbReference type="eggNOG" id="COG3741">
    <property type="taxonomic scope" value="Bacteria"/>
</dbReference>
<dbReference type="EMBL" id="AGQV01000002">
    <property type="protein sequence ID" value="EHH68420.1"/>
    <property type="molecule type" value="Genomic_DNA"/>
</dbReference>
<accession>G6XIZ0</accession>
<dbReference type="SUPFAM" id="SSF53187">
    <property type="entry name" value="Zn-dependent exopeptidases"/>
    <property type="match status" value="1"/>
</dbReference>
<sequence>MLSDLLQTLQRQFGTVILLEAHSMPPLPYSRTCDVVLGDRHGQSCAPELTAFLEKKLMYQGYAVRRNIPYAGGYITSHYGKPVQGIHAIQLEICRQRYLNLGTMTVSRNFEKVQQDMTSLVAALAEFLKHQMLSVPA</sequence>
<dbReference type="Pfam" id="PF05013">
    <property type="entry name" value="FGase"/>
    <property type="match status" value="1"/>
</dbReference>
<gene>
    <name evidence="1" type="ORF">GMO_11900</name>
</gene>
<comment type="caution">
    <text evidence="1">The sequence shown here is derived from an EMBL/GenBank/DDBJ whole genome shotgun (WGS) entry which is preliminary data.</text>
</comment>
<dbReference type="Proteomes" id="UP000004949">
    <property type="component" value="Unassembled WGS sequence"/>
</dbReference>
<dbReference type="InterPro" id="IPR007709">
    <property type="entry name" value="N-FG_amidohydro"/>
</dbReference>
<organism evidence="1 2">
    <name type="scientific">Gluconobacter morbifer G707</name>
    <dbReference type="NCBI Taxonomy" id="1088869"/>
    <lineage>
        <taxon>Bacteria</taxon>
        <taxon>Pseudomonadati</taxon>
        <taxon>Pseudomonadota</taxon>
        <taxon>Alphaproteobacteria</taxon>
        <taxon>Acetobacterales</taxon>
        <taxon>Acetobacteraceae</taxon>
        <taxon>Gluconobacter</taxon>
    </lineage>
</organism>
<evidence type="ECO:0000313" key="2">
    <source>
        <dbReference type="Proteomes" id="UP000004949"/>
    </source>
</evidence>
<evidence type="ECO:0000313" key="1">
    <source>
        <dbReference type="EMBL" id="EHH68420.1"/>
    </source>
</evidence>
<keyword evidence="2" id="KW-1185">Reference proteome</keyword>
<name>G6XIZ0_9PROT</name>
<dbReference type="AlphaFoldDB" id="G6XIZ0"/>
<proteinExistence type="predicted"/>
<dbReference type="PATRIC" id="fig|1088869.3.peg.1191"/>
<reference evidence="1 2" key="1">
    <citation type="submission" date="2011-10" db="EMBL/GenBank/DDBJ databases">
        <title>Genome sequence of Gluconobacter morbifer G707, isolated from Drosophila gut.</title>
        <authorList>
            <person name="Lee W.-J."/>
            <person name="Kim E.-K."/>
        </authorList>
    </citation>
    <scope>NUCLEOTIDE SEQUENCE [LARGE SCALE GENOMIC DNA]</scope>
    <source>
        <strain evidence="1 2">G707</strain>
    </source>
</reference>